<dbReference type="PaxDb" id="123214-PERMA_1859"/>
<reference evidence="2 3" key="1">
    <citation type="journal article" date="2009" name="J. Bacteriol.">
        <title>Complete and draft genome sequences of six members of the Aquificales.</title>
        <authorList>
            <person name="Reysenbach A.L."/>
            <person name="Hamamura N."/>
            <person name="Podar M."/>
            <person name="Griffiths E."/>
            <person name="Ferreira S."/>
            <person name="Hochstein R."/>
            <person name="Heidelberg J."/>
            <person name="Johnson J."/>
            <person name="Mead D."/>
            <person name="Pohorille A."/>
            <person name="Sarmiento M."/>
            <person name="Schweighofer K."/>
            <person name="Seshadri R."/>
            <person name="Voytek M.A."/>
        </authorList>
    </citation>
    <scope>NUCLEOTIDE SEQUENCE [LARGE SCALE GENOMIC DNA]</scope>
    <source>
        <strain evidence="3">DSM 14350 / EX-H1</strain>
    </source>
</reference>
<dbReference type="HOGENOM" id="CLU_2274735_0_0_0"/>
<dbReference type="KEGG" id="pmx:PERMA_1859"/>
<dbReference type="RefSeq" id="WP_012675749.1">
    <property type="nucleotide sequence ID" value="NC_012440.1"/>
</dbReference>
<dbReference type="OrthoDB" id="9929001at2"/>
<evidence type="ECO:0000256" key="1">
    <source>
        <dbReference type="SAM" id="Coils"/>
    </source>
</evidence>
<dbReference type="STRING" id="123214.PERMA_1859"/>
<keyword evidence="3" id="KW-1185">Reference proteome</keyword>
<protein>
    <submittedName>
        <fullName evidence="2">Hypothetical M protein</fullName>
    </submittedName>
</protein>
<sequence>MKNKILENILIEERERLLGRLKAIEHRLKSLPSGWIREIKKENKTYKYLYQSKREGKKVKSIFVGKVDENLEKQINERRKLIEEKKQLKERVKELNKILELY</sequence>
<organism evidence="2 3">
    <name type="scientific">Persephonella marina (strain DSM 14350 / EX-H1)</name>
    <dbReference type="NCBI Taxonomy" id="123214"/>
    <lineage>
        <taxon>Bacteria</taxon>
        <taxon>Pseudomonadati</taxon>
        <taxon>Aquificota</taxon>
        <taxon>Aquificia</taxon>
        <taxon>Aquificales</taxon>
        <taxon>Hydrogenothermaceae</taxon>
        <taxon>Persephonella</taxon>
    </lineage>
</organism>
<dbReference type="Proteomes" id="UP000001366">
    <property type="component" value="Chromosome"/>
</dbReference>
<name>C0QSH5_PERMH</name>
<evidence type="ECO:0000313" key="2">
    <source>
        <dbReference type="EMBL" id="ACO03510.1"/>
    </source>
</evidence>
<evidence type="ECO:0000313" key="3">
    <source>
        <dbReference type="Proteomes" id="UP000001366"/>
    </source>
</evidence>
<dbReference type="AlphaFoldDB" id="C0QSH5"/>
<keyword evidence="1" id="KW-0175">Coiled coil</keyword>
<proteinExistence type="predicted"/>
<dbReference type="EMBL" id="CP001230">
    <property type="protein sequence ID" value="ACO03510.1"/>
    <property type="molecule type" value="Genomic_DNA"/>
</dbReference>
<gene>
    <name evidence="2" type="ordered locus">PERMA_1859</name>
</gene>
<accession>C0QSH5</accession>
<feature type="coiled-coil region" evidence="1">
    <location>
        <begin position="64"/>
        <end position="98"/>
    </location>
</feature>